<dbReference type="AlphaFoldDB" id="A0AAQ0INB1"/>
<reference evidence="1 2" key="1">
    <citation type="journal article" date="2014" name="Genome Announc.">
        <title>Genome Sequence of Pseudomonas sp. Strain P482, a Tomato Rhizosphere Isolate with Broad-Spectrum Antimicrobial Activity.</title>
        <authorList>
            <person name="Krzyzanowska D.M."/>
            <person name="Ossowicki A."/>
            <person name="Jafra S."/>
        </authorList>
    </citation>
    <scope>NUCLEOTIDE SEQUENCE [LARGE SCALE GENOMIC DNA]</scope>
    <source>
        <strain evidence="1 2">P482</strain>
    </source>
</reference>
<accession>A0AAQ0INB1</accession>
<dbReference type="EMBL" id="CP071706">
    <property type="protein sequence ID" value="QWE81250.1"/>
    <property type="molecule type" value="Genomic_DNA"/>
</dbReference>
<organism evidence="1 2">
    <name type="scientific">Pseudomonas donghuensis</name>
    <dbReference type="NCBI Taxonomy" id="1163398"/>
    <lineage>
        <taxon>Bacteria</taxon>
        <taxon>Pseudomonadati</taxon>
        <taxon>Pseudomonadota</taxon>
        <taxon>Gammaproteobacteria</taxon>
        <taxon>Pseudomonadales</taxon>
        <taxon>Pseudomonadaceae</taxon>
        <taxon>Pseudomonas</taxon>
    </lineage>
</organism>
<gene>
    <name evidence="1" type="ORF">BV82_10695</name>
</gene>
<proteinExistence type="predicted"/>
<keyword evidence="2" id="KW-1185">Reference proteome</keyword>
<reference evidence="1 2" key="2">
    <citation type="journal article" date="2016" name="Front. Microbiol.">
        <title>When Genome-Based Approach Meets the 'Old but Good': Revealing Genes Involved in the Antibacterial Activity of Pseudomonas sp. P482 against Soft Rot Pathogens.</title>
        <authorList>
            <person name="Krzyzanowska D.M."/>
            <person name="Ossowicki A."/>
            <person name="Rajewska M."/>
            <person name="Maciag T."/>
            <person name="Jablonska M."/>
            <person name="Obuchowski M."/>
            <person name="Heeb S."/>
            <person name="Jafra S."/>
        </authorList>
    </citation>
    <scope>NUCLEOTIDE SEQUENCE [LARGE SCALE GENOMIC DNA]</scope>
    <source>
        <strain evidence="1 2">P482</strain>
    </source>
</reference>
<dbReference type="RefSeq" id="WP_036994659.1">
    <property type="nucleotide sequence ID" value="NZ_CP071706.1"/>
</dbReference>
<name>A0AAQ0INB1_9PSED</name>
<evidence type="ECO:0008006" key="3">
    <source>
        <dbReference type="Google" id="ProtNLM"/>
    </source>
</evidence>
<sequence length="125" mass="13743">MECFSEIHERLNNRRFTVANNTQGLSGNGTVFHYLVDGGTITGTYHGGRIRMGSQVGRVTGSNTIELLYHCITTADEILAGWSRGEIGQDHHGRTTLHFVWGWLSGATGEGESDYVERVDSPVDC</sequence>
<dbReference type="InterPro" id="IPR058595">
    <property type="entry name" value="Avidin-like"/>
</dbReference>
<evidence type="ECO:0000313" key="1">
    <source>
        <dbReference type="EMBL" id="QWE81250.1"/>
    </source>
</evidence>
<dbReference type="Pfam" id="PF26421">
    <property type="entry name" value="Avidin_like"/>
    <property type="match status" value="1"/>
</dbReference>
<protein>
    <recommendedName>
        <fullName evidence="3">N-acetylglutamate synthase</fullName>
    </recommendedName>
</protein>
<evidence type="ECO:0000313" key="2">
    <source>
        <dbReference type="Proteomes" id="UP000027121"/>
    </source>
</evidence>
<dbReference type="GeneID" id="98282748"/>
<dbReference type="Proteomes" id="UP000027121">
    <property type="component" value="Chromosome"/>
</dbReference>
<dbReference type="KEGG" id="pdw:BV82_10695"/>